<accession>A0A1I7X046</accession>
<dbReference type="Proteomes" id="UP000095283">
    <property type="component" value="Unplaced"/>
</dbReference>
<dbReference type="AlphaFoldDB" id="A0A1I7X046"/>
<sequence>MEPNKVRPSSGLKAPSTVVRKESGSVTKSAVSMEKLTKTPVPKKVASASKLADNPTYERKKSTPGTKQSSNSTFPHNMYCAFIKLYIGLQEMACAVKNFFK</sequence>
<evidence type="ECO:0000313" key="2">
    <source>
        <dbReference type="Proteomes" id="UP000095283"/>
    </source>
</evidence>
<protein>
    <submittedName>
        <fullName evidence="3">Ovule protein</fullName>
    </submittedName>
</protein>
<feature type="region of interest" description="Disordered" evidence="1">
    <location>
        <begin position="1"/>
        <end position="74"/>
    </location>
</feature>
<organism evidence="2 3">
    <name type="scientific">Heterorhabditis bacteriophora</name>
    <name type="common">Entomopathogenic nematode worm</name>
    <dbReference type="NCBI Taxonomy" id="37862"/>
    <lineage>
        <taxon>Eukaryota</taxon>
        <taxon>Metazoa</taxon>
        <taxon>Ecdysozoa</taxon>
        <taxon>Nematoda</taxon>
        <taxon>Chromadorea</taxon>
        <taxon>Rhabditida</taxon>
        <taxon>Rhabditina</taxon>
        <taxon>Rhabditomorpha</taxon>
        <taxon>Strongyloidea</taxon>
        <taxon>Heterorhabditidae</taxon>
        <taxon>Heterorhabditis</taxon>
    </lineage>
</organism>
<keyword evidence="2" id="KW-1185">Reference proteome</keyword>
<dbReference type="WBParaSite" id="Hba_10827">
    <property type="protein sequence ID" value="Hba_10827"/>
    <property type="gene ID" value="Hba_10827"/>
</dbReference>
<feature type="compositionally biased region" description="Polar residues" evidence="1">
    <location>
        <begin position="63"/>
        <end position="74"/>
    </location>
</feature>
<reference evidence="3" key="1">
    <citation type="submission" date="2016-11" db="UniProtKB">
        <authorList>
            <consortium name="WormBaseParasite"/>
        </authorList>
    </citation>
    <scope>IDENTIFICATION</scope>
</reference>
<evidence type="ECO:0000313" key="3">
    <source>
        <dbReference type="WBParaSite" id="Hba_10827"/>
    </source>
</evidence>
<name>A0A1I7X046_HETBA</name>
<proteinExistence type="predicted"/>
<evidence type="ECO:0000256" key="1">
    <source>
        <dbReference type="SAM" id="MobiDB-lite"/>
    </source>
</evidence>